<evidence type="ECO:0000313" key="7">
    <source>
        <dbReference type="Proteomes" id="UP000634136"/>
    </source>
</evidence>
<keyword evidence="2" id="KW-0677">Repeat</keyword>
<evidence type="ECO:0000313" key="6">
    <source>
        <dbReference type="EMBL" id="KAF7813623.1"/>
    </source>
</evidence>
<dbReference type="PROSITE" id="PS50088">
    <property type="entry name" value="ANK_REPEAT"/>
    <property type="match status" value="5"/>
</dbReference>
<evidence type="ECO:0000256" key="3">
    <source>
        <dbReference type="ARBA" id="ARBA00023043"/>
    </source>
</evidence>
<dbReference type="SUPFAM" id="SSF48403">
    <property type="entry name" value="Ankyrin repeat"/>
    <property type="match status" value="2"/>
</dbReference>
<dbReference type="SMART" id="SM00248">
    <property type="entry name" value="ANK"/>
    <property type="match status" value="12"/>
</dbReference>
<dbReference type="Proteomes" id="UP000634136">
    <property type="component" value="Unassembled WGS sequence"/>
</dbReference>
<dbReference type="Pfam" id="PF00023">
    <property type="entry name" value="Ank"/>
    <property type="match status" value="2"/>
</dbReference>
<evidence type="ECO:0000256" key="1">
    <source>
        <dbReference type="ARBA" id="ARBA00004413"/>
    </source>
</evidence>
<dbReference type="Gene3D" id="3.30.420.10">
    <property type="entry name" value="Ribonuclease H-like superfamily/Ribonuclease H"/>
    <property type="match status" value="1"/>
</dbReference>
<dbReference type="SUPFAM" id="SSF54001">
    <property type="entry name" value="Cysteine proteinases"/>
    <property type="match status" value="1"/>
</dbReference>
<dbReference type="InterPro" id="IPR044730">
    <property type="entry name" value="RNase_H-like_dom_plant"/>
</dbReference>
<dbReference type="Gene3D" id="3.90.70.80">
    <property type="match status" value="1"/>
</dbReference>
<dbReference type="InterPro" id="IPR047947">
    <property type="entry name" value="OTU4_OTU"/>
</dbReference>
<dbReference type="InterPro" id="IPR051165">
    <property type="entry name" value="Multifunctional_ANK_Repeat"/>
</dbReference>
<evidence type="ECO:0000256" key="2">
    <source>
        <dbReference type="ARBA" id="ARBA00022737"/>
    </source>
</evidence>
<dbReference type="CDD" id="cd06222">
    <property type="entry name" value="RNase_H_like"/>
    <property type="match status" value="1"/>
</dbReference>
<dbReference type="Gene3D" id="1.25.40.20">
    <property type="entry name" value="Ankyrin repeat-containing domain"/>
    <property type="match status" value="4"/>
</dbReference>
<dbReference type="PANTHER" id="PTHR24123:SF95">
    <property type="entry name" value="ANKYRIN-2-LIKE"/>
    <property type="match status" value="1"/>
</dbReference>
<dbReference type="OrthoDB" id="194358at2759"/>
<keyword evidence="3 4" id="KW-0040">ANK repeat</keyword>
<dbReference type="InterPro" id="IPR012337">
    <property type="entry name" value="RNaseH-like_sf"/>
</dbReference>
<feature type="repeat" description="ANK" evidence="4">
    <location>
        <begin position="674"/>
        <end position="706"/>
    </location>
</feature>
<feature type="repeat" description="ANK" evidence="4">
    <location>
        <begin position="606"/>
        <end position="638"/>
    </location>
</feature>
<feature type="repeat" description="ANK" evidence="4">
    <location>
        <begin position="501"/>
        <end position="533"/>
    </location>
</feature>
<feature type="domain" description="OTU" evidence="5">
    <location>
        <begin position="18"/>
        <end position="156"/>
    </location>
</feature>
<dbReference type="GO" id="GO:0005886">
    <property type="term" value="C:plasma membrane"/>
    <property type="evidence" value="ECO:0007669"/>
    <property type="project" value="UniProtKB-SubCell"/>
</dbReference>
<dbReference type="InterPro" id="IPR036397">
    <property type="entry name" value="RNaseH_sf"/>
</dbReference>
<dbReference type="PANTHER" id="PTHR24123">
    <property type="entry name" value="ANKYRIN REPEAT-CONTAINING"/>
    <property type="match status" value="1"/>
</dbReference>
<dbReference type="PROSITE" id="PS50802">
    <property type="entry name" value="OTU"/>
    <property type="match status" value="1"/>
</dbReference>
<dbReference type="InterPro" id="IPR002156">
    <property type="entry name" value="RNaseH_domain"/>
</dbReference>
<dbReference type="InterPro" id="IPR038765">
    <property type="entry name" value="Papain-like_cys_pep_sf"/>
</dbReference>
<proteinExistence type="predicted"/>
<dbReference type="InterPro" id="IPR002110">
    <property type="entry name" value="Ankyrin_rpt"/>
</dbReference>
<dbReference type="Pfam" id="PF12796">
    <property type="entry name" value="Ank_2"/>
    <property type="match status" value="3"/>
</dbReference>
<name>A0A834SZJ9_9FABA</name>
<dbReference type="CDD" id="cd22760">
    <property type="entry name" value="OTU_plant_OTU4-like"/>
    <property type="match status" value="1"/>
</dbReference>
<dbReference type="AlphaFoldDB" id="A0A834SZJ9"/>
<dbReference type="InterPro" id="IPR036770">
    <property type="entry name" value="Ankyrin_rpt-contain_sf"/>
</dbReference>
<dbReference type="Pfam" id="PF02338">
    <property type="entry name" value="OTU"/>
    <property type="match status" value="1"/>
</dbReference>
<dbReference type="GO" id="GO:0004523">
    <property type="term" value="F:RNA-DNA hybrid ribonuclease activity"/>
    <property type="evidence" value="ECO:0007669"/>
    <property type="project" value="InterPro"/>
</dbReference>
<dbReference type="EMBL" id="JAAIUW010000010">
    <property type="protein sequence ID" value="KAF7813623.1"/>
    <property type="molecule type" value="Genomic_DNA"/>
</dbReference>
<dbReference type="FunFam" id="3.90.70.80:FF:000007">
    <property type="entry name" value="OTU domain-containing protein"/>
    <property type="match status" value="1"/>
</dbReference>
<feature type="repeat" description="ANK" evidence="4">
    <location>
        <begin position="207"/>
        <end position="239"/>
    </location>
</feature>
<protein>
    <submittedName>
        <fullName evidence="6">Ankyrin-3 isoform X1</fullName>
    </submittedName>
</protein>
<dbReference type="PROSITE" id="PS50297">
    <property type="entry name" value="ANK_REP_REGION"/>
    <property type="match status" value="4"/>
</dbReference>
<dbReference type="InterPro" id="IPR003323">
    <property type="entry name" value="OTU_dom"/>
</dbReference>
<accession>A0A834SZJ9</accession>
<evidence type="ECO:0000259" key="5">
    <source>
        <dbReference type="PROSITE" id="PS50802"/>
    </source>
</evidence>
<comment type="caution">
    <text evidence="6">The sequence shown here is derived from an EMBL/GenBank/DDBJ whole genome shotgun (WGS) entry which is preliminary data.</text>
</comment>
<dbReference type="SUPFAM" id="SSF53098">
    <property type="entry name" value="Ribonuclease H-like"/>
    <property type="match status" value="1"/>
</dbReference>
<keyword evidence="7" id="KW-1185">Reference proteome</keyword>
<dbReference type="Pfam" id="PF13456">
    <property type="entry name" value="RVT_3"/>
    <property type="match status" value="1"/>
</dbReference>
<dbReference type="GO" id="GO:0003676">
    <property type="term" value="F:nucleic acid binding"/>
    <property type="evidence" value="ECO:0007669"/>
    <property type="project" value="InterPro"/>
</dbReference>
<sequence>MLKPQNLLGTDHDDPSHLPIIRIPGDGRCLFRSVVYGACLRAGEQSPTPSKQKQLADDLRAKVVNEFIKRRADTEWFLEGDFESYTGQMRKPHIWGGEPELLMCSHVLRMPIRVVMRDKKWGSLKIIAEYGEEYGKDCPIQVLYHGYGHYDVLKTSPLSKDLPICIANPLVDVNFVGTASLKTKTTEIVLRDESPHEVRFGYEEFKAEVTPLFLAAHNGNLTLLRNLLNVGAKVNLRVFRGYATTAAVREGHEEVLAVLVNSGASQLACEEALMESSYLGHASISELLMLSNMIRPHVAAHALVSACCRGFVEVVHVLIKHGVDTNAISRTLLQSSKPFLHANVDCNALFAAVVSRQINVVRLLLEVGVRTDIKVKLGAWSWDKDTGEEIRVGAGLAEAYPITWCAVEYYESTGSILHTLLSHLSPNTYHIGRTLLHHAILCRNEKALTTLLNCNADSEAKFLTNEETNVLPIHMASRFGLCDILSCLTNASCNLNSVTKSGDSALMICARYKHEQCLRVLASAGADMGLVNAYGECVTSIAKTIQWGNEFEIAILDVIRGGNVVKSSNASRFSALMLAIRANDIEALKKLIEHKDKIDIDEQDGDGFSAAMIAAEKGNTEAFRLLLYAGSDVLKLKNKDGLTALRIAEQNQNGEVFEKIMLEYAQEKNCTCFTDVNPLHCAIRHGDIKYVQKLTKKGCDVNAFDDNGYTPLMLAARGNHGEICELLISCGAKCDIQNERHETALSLARENGGTQGNDAERVILDELARRMVLRGACVKKHTKCGKGSFHRKLLVMVGDRGILKWGKSNKRNVICRDAEVGGSTKFRLNRRIKFDDDDVDEQGLFYVVTTQNKEVHFVCDGGAEMAMLWVRGIRLVTREAIFGKNGSSKDGMVKVSGKKSIDVNWAAPPSGSFKLNTDGSRLSDSGFIAAGGIFRDQCEFELFPLIIESDSLSAVSLINNTQTPNTHPCFPLLCACRLLLGRLPRTSLNHIFREGNSCADGLAKRAVLLKSDLHIFDVVPSFLSLSFNADIVGVPVPRSVGVD</sequence>
<reference evidence="6" key="1">
    <citation type="submission" date="2020-09" db="EMBL/GenBank/DDBJ databases">
        <title>Genome-Enabled Discovery of Anthraquinone Biosynthesis in Senna tora.</title>
        <authorList>
            <person name="Kang S.-H."/>
            <person name="Pandey R.P."/>
            <person name="Lee C.-M."/>
            <person name="Sim J.-S."/>
            <person name="Jeong J.-T."/>
            <person name="Choi B.-S."/>
            <person name="Jung M."/>
            <person name="Ginzburg D."/>
            <person name="Zhao K."/>
            <person name="Won S.Y."/>
            <person name="Oh T.-J."/>
            <person name="Yu Y."/>
            <person name="Kim N.-H."/>
            <person name="Lee O.R."/>
            <person name="Lee T.-H."/>
            <person name="Bashyal P."/>
            <person name="Kim T.-S."/>
            <person name="Lee W.-H."/>
            <person name="Kawkins C."/>
            <person name="Kim C.-K."/>
            <person name="Kim J.S."/>
            <person name="Ahn B.O."/>
            <person name="Rhee S.Y."/>
            <person name="Sohng J.K."/>
        </authorList>
    </citation>
    <scope>NUCLEOTIDE SEQUENCE</scope>
    <source>
        <tissue evidence="6">Leaf</tissue>
    </source>
</reference>
<evidence type="ECO:0000256" key="4">
    <source>
        <dbReference type="PROSITE-ProRule" id="PRU00023"/>
    </source>
</evidence>
<gene>
    <name evidence="6" type="ORF">G2W53_034599</name>
</gene>
<organism evidence="6 7">
    <name type="scientific">Senna tora</name>
    <dbReference type="NCBI Taxonomy" id="362788"/>
    <lineage>
        <taxon>Eukaryota</taxon>
        <taxon>Viridiplantae</taxon>
        <taxon>Streptophyta</taxon>
        <taxon>Embryophyta</taxon>
        <taxon>Tracheophyta</taxon>
        <taxon>Spermatophyta</taxon>
        <taxon>Magnoliopsida</taxon>
        <taxon>eudicotyledons</taxon>
        <taxon>Gunneridae</taxon>
        <taxon>Pentapetalae</taxon>
        <taxon>rosids</taxon>
        <taxon>fabids</taxon>
        <taxon>Fabales</taxon>
        <taxon>Fabaceae</taxon>
        <taxon>Caesalpinioideae</taxon>
        <taxon>Cassia clade</taxon>
        <taxon>Senna</taxon>
    </lineage>
</organism>
<comment type="subcellular location">
    <subcellularLocation>
        <location evidence="1">Cell membrane</location>
        <topology evidence="1">Peripheral membrane protein</topology>
        <orientation evidence="1">Cytoplasmic side</orientation>
    </subcellularLocation>
</comment>
<feature type="repeat" description="ANK" evidence="4">
    <location>
        <begin position="707"/>
        <end position="739"/>
    </location>
</feature>